<dbReference type="AlphaFoldDB" id="A0A6J6SSD1"/>
<feature type="domain" description="HTH merR-type" evidence="2">
    <location>
        <begin position="15"/>
        <end position="83"/>
    </location>
</feature>
<gene>
    <name evidence="3" type="ORF">UFOPK2761_01029</name>
</gene>
<dbReference type="PANTHER" id="PTHR30204">
    <property type="entry name" value="REDOX-CYCLING DRUG-SENSING TRANSCRIPTIONAL ACTIVATOR SOXR"/>
    <property type="match status" value="1"/>
</dbReference>
<protein>
    <submittedName>
        <fullName evidence="3">Unannotated protein</fullName>
    </submittedName>
</protein>
<dbReference type="PROSITE" id="PS50937">
    <property type="entry name" value="HTH_MERR_2"/>
    <property type="match status" value="1"/>
</dbReference>
<evidence type="ECO:0000256" key="1">
    <source>
        <dbReference type="ARBA" id="ARBA00023125"/>
    </source>
</evidence>
<keyword evidence="1" id="KW-0238">DNA-binding</keyword>
<reference evidence="3" key="1">
    <citation type="submission" date="2020-05" db="EMBL/GenBank/DDBJ databases">
        <authorList>
            <person name="Chiriac C."/>
            <person name="Salcher M."/>
            <person name="Ghai R."/>
            <person name="Kavagutti S V."/>
        </authorList>
    </citation>
    <scope>NUCLEOTIDE SEQUENCE</scope>
</reference>
<dbReference type="Gene3D" id="1.10.1660.10">
    <property type="match status" value="1"/>
</dbReference>
<organism evidence="3">
    <name type="scientific">freshwater metagenome</name>
    <dbReference type="NCBI Taxonomy" id="449393"/>
    <lineage>
        <taxon>unclassified sequences</taxon>
        <taxon>metagenomes</taxon>
        <taxon>ecological metagenomes</taxon>
    </lineage>
</organism>
<dbReference type="InterPro" id="IPR047057">
    <property type="entry name" value="MerR_fam"/>
</dbReference>
<dbReference type="InterPro" id="IPR009061">
    <property type="entry name" value="DNA-bd_dom_put_sf"/>
</dbReference>
<dbReference type="GO" id="GO:0003700">
    <property type="term" value="F:DNA-binding transcription factor activity"/>
    <property type="evidence" value="ECO:0007669"/>
    <property type="project" value="InterPro"/>
</dbReference>
<sequence>MTATQGSALEPLDGLMTVDELATAAGLTVRNTRYYSGLGLLPPPVRRGRMAYYDRMHLAHLELVRALQEHGFTLQAIERVVSRLPEDATTEDLALQRAMMTSWTTSAPVPVDRAALERRAGRPLVDDELALLVVMGALEETDEGTYLAAPNLETGLELLDLDVSAESLGAASEAIGRHMEALAEELTTILRTQVLQPYRRTARASGQSPEQAAQMEHTVSRLRQLTLEAVVTGFQRAANAVIARSLTRG</sequence>
<dbReference type="SMART" id="SM00422">
    <property type="entry name" value="HTH_MERR"/>
    <property type="match status" value="1"/>
</dbReference>
<evidence type="ECO:0000313" key="3">
    <source>
        <dbReference type="EMBL" id="CAB4737664.1"/>
    </source>
</evidence>
<dbReference type="InterPro" id="IPR000551">
    <property type="entry name" value="MerR-type_HTH_dom"/>
</dbReference>
<dbReference type="EMBL" id="CAEZYQ010000006">
    <property type="protein sequence ID" value="CAB4737664.1"/>
    <property type="molecule type" value="Genomic_DNA"/>
</dbReference>
<accession>A0A6J6SSD1</accession>
<dbReference type="PANTHER" id="PTHR30204:SF93">
    <property type="entry name" value="HTH MERR-TYPE DOMAIN-CONTAINING PROTEIN"/>
    <property type="match status" value="1"/>
</dbReference>
<proteinExistence type="predicted"/>
<evidence type="ECO:0000259" key="2">
    <source>
        <dbReference type="PROSITE" id="PS50937"/>
    </source>
</evidence>
<dbReference type="GO" id="GO:0003677">
    <property type="term" value="F:DNA binding"/>
    <property type="evidence" value="ECO:0007669"/>
    <property type="project" value="UniProtKB-KW"/>
</dbReference>
<dbReference type="PRINTS" id="PR00040">
    <property type="entry name" value="HTHMERR"/>
</dbReference>
<dbReference type="SUPFAM" id="SSF46955">
    <property type="entry name" value="Putative DNA-binding domain"/>
    <property type="match status" value="1"/>
</dbReference>
<dbReference type="Pfam" id="PF13411">
    <property type="entry name" value="MerR_1"/>
    <property type="match status" value="1"/>
</dbReference>
<name>A0A6J6SSD1_9ZZZZ</name>